<proteinExistence type="predicted"/>
<dbReference type="KEGG" id="ang:An03g05280"/>
<protein>
    <submittedName>
        <fullName evidence="1">Uncharacterized protein</fullName>
    </submittedName>
</protein>
<sequence>MERTVDTADTLIPPILCTRENQGSIPRGGGEEETAHLGALERPSTRPLPTTRGRLCTVDGSGGEDGRSLLDASLSGTVEIPSRKTQSNLVGVEFQPPRDRAQSSGGPNILEVACLNVCDDADVDADANADDLSGTPGCAWPGTCMDFLPDRVIRVGAKHGNPSSNEERIADDFSRPPTQKNLIRYCQSPAWMFPLQPEEKPRCDLPLGCRGVNFVAVPGSNQLAPSTPPTHCALLHELIPLATGFTDGAVEFPGSGQSGRAGSLECLGCLP</sequence>
<dbReference type="VEuPathDB" id="FungiDB:An03g05280"/>
<reference evidence="1" key="1">
    <citation type="submission" date="2025-02" db="EMBL/GenBank/DDBJ databases">
        <authorList>
            <consortium name="NCBI Genome Project"/>
        </authorList>
    </citation>
    <scope>NUCLEOTIDE SEQUENCE</scope>
</reference>
<reference evidence="1" key="2">
    <citation type="submission" date="2025-08" db="UniProtKB">
        <authorList>
            <consortium name="RefSeq"/>
        </authorList>
    </citation>
    <scope>IDENTIFICATION</scope>
</reference>
<dbReference type="AlphaFoldDB" id="A0AAJ8BXU1"/>
<organism evidence="1">
    <name type="scientific">Aspergillus niger</name>
    <dbReference type="NCBI Taxonomy" id="5061"/>
    <lineage>
        <taxon>Eukaryota</taxon>
        <taxon>Fungi</taxon>
        <taxon>Dikarya</taxon>
        <taxon>Ascomycota</taxon>
        <taxon>Pezizomycotina</taxon>
        <taxon>Eurotiomycetes</taxon>
        <taxon>Eurotiomycetidae</taxon>
        <taxon>Eurotiales</taxon>
        <taxon>Aspergillaceae</taxon>
        <taxon>Aspergillus</taxon>
        <taxon>Aspergillus subgen. Circumdati</taxon>
    </lineage>
</organism>
<dbReference type="GeneID" id="84590735"/>
<evidence type="ECO:0000313" key="1">
    <source>
        <dbReference type="RefSeq" id="XP_059605890.1"/>
    </source>
</evidence>
<gene>
    <name evidence="1" type="ORF">An03g05280</name>
</gene>
<name>A0AAJ8BXU1_ASPNG</name>
<accession>A0AAJ8BXU1</accession>
<dbReference type="RefSeq" id="XP_059605890.1">
    <property type="nucleotide sequence ID" value="XM_059747127.1"/>
</dbReference>